<dbReference type="PANTHER" id="PTHR34835">
    <property type="entry name" value="OS07G0283600 PROTEIN-RELATED"/>
    <property type="match status" value="1"/>
</dbReference>
<dbReference type="EMBL" id="JANJYI010000009">
    <property type="protein sequence ID" value="KAK2637488.1"/>
    <property type="molecule type" value="Genomic_DNA"/>
</dbReference>
<evidence type="ECO:0000256" key="2">
    <source>
        <dbReference type="SAM" id="MobiDB-lite"/>
    </source>
</evidence>
<evidence type="ECO:0000256" key="1">
    <source>
        <dbReference type="SAM" id="Coils"/>
    </source>
</evidence>
<reference evidence="3" key="1">
    <citation type="journal article" date="2023" name="Plant J.">
        <title>Genome sequences and population genomics provide insights into the demographic history, inbreeding, and mutation load of two 'living fossil' tree species of Dipteronia.</title>
        <authorList>
            <person name="Feng Y."/>
            <person name="Comes H.P."/>
            <person name="Chen J."/>
            <person name="Zhu S."/>
            <person name="Lu R."/>
            <person name="Zhang X."/>
            <person name="Li P."/>
            <person name="Qiu J."/>
            <person name="Olsen K.M."/>
            <person name="Qiu Y."/>
        </authorList>
    </citation>
    <scope>NUCLEOTIDE SEQUENCE</scope>
    <source>
        <strain evidence="3">KIB01</strain>
    </source>
</reference>
<protein>
    <submittedName>
        <fullName evidence="3">Uncharacterized protein</fullName>
    </submittedName>
</protein>
<gene>
    <name evidence="3" type="ORF">Ddye_032280</name>
</gene>
<dbReference type="PANTHER" id="PTHR34835:SF34">
    <property type="entry name" value="OS08G0555500 PROTEIN"/>
    <property type="match status" value="1"/>
</dbReference>
<feature type="coiled-coil region" evidence="1">
    <location>
        <begin position="269"/>
        <end position="336"/>
    </location>
</feature>
<keyword evidence="4" id="KW-1185">Reference proteome</keyword>
<evidence type="ECO:0000313" key="3">
    <source>
        <dbReference type="EMBL" id="KAK2637488.1"/>
    </source>
</evidence>
<feature type="compositionally biased region" description="Basic and acidic residues" evidence="2">
    <location>
        <begin position="369"/>
        <end position="383"/>
    </location>
</feature>
<proteinExistence type="predicted"/>
<feature type="compositionally biased region" description="Polar residues" evidence="2">
    <location>
        <begin position="358"/>
        <end position="367"/>
    </location>
</feature>
<keyword evidence="1" id="KW-0175">Coiled coil</keyword>
<dbReference type="Proteomes" id="UP001280121">
    <property type="component" value="Unassembled WGS sequence"/>
</dbReference>
<accession>A0AAD9WPD0</accession>
<feature type="region of interest" description="Disordered" evidence="2">
    <location>
        <begin position="352"/>
        <end position="401"/>
    </location>
</feature>
<dbReference type="AlphaFoldDB" id="A0AAD9WPD0"/>
<organism evidence="3 4">
    <name type="scientific">Dipteronia dyeriana</name>
    <dbReference type="NCBI Taxonomy" id="168575"/>
    <lineage>
        <taxon>Eukaryota</taxon>
        <taxon>Viridiplantae</taxon>
        <taxon>Streptophyta</taxon>
        <taxon>Embryophyta</taxon>
        <taxon>Tracheophyta</taxon>
        <taxon>Spermatophyta</taxon>
        <taxon>Magnoliopsida</taxon>
        <taxon>eudicotyledons</taxon>
        <taxon>Gunneridae</taxon>
        <taxon>Pentapetalae</taxon>
        <taxon>rosids</taxon>
        <taxon>malvids</taxon>
        <taxon>Sapindales</taxon>
        <taxon>Sapindaceae</taxon>
        <taxon>Hippocastanoideae</taxon>
        <taxon>Acereae</taxon>
        <taxon>Dipteronia</taxon>
    </lineage>
</organism>
<name>A0AAD9WPD0_9ROSI</name>
<sequence length="401" mass="45608">MIMGLRPVPPIDETFVASEICMGNDDQIIKTRCTPSRLSQIVDRLSEEQKEAVRGLGFGNLLLLRRKICGWLVSNFDTISCSIYIHGKTFALHSSLFAHVMGVADIGDPINIYGGVPNKEFWESRFVITSRAIFIKDIETHLEKITTSDYEFKVTFCLFLLGTILAPTANYYVNAGYLMPLSNVDSIRTKNWSDWCFTFLCDGIKKYKSAQNCYLSGCLLFLQVRPQAVNSEFDPPRLVLNTAHGTSADFNSQPGSSNSANPIDQDSVLQMVLKQMQLLQAELQEVKSKLMDEKSKLHEDYTKEIRNVQSINMKQKHDMDHQKEEFEQQAKELAQNDLERINLMDEIEKLKGKLQNRKPAQSDSNLNGKDYRTERSVRGKNKDIALSGKPESDIDTHRVHE</sequence>
<feature type="compositionally biased region" description="Basic and acidic residues" evidence="2">
    <location>
        <begin position="390"/>
        <end position="401"/>
    </location>
</feature>
<evidence type="ECO:0000313" key="4">
    <source>
        <dbReference type="Proteomes" id="UP001280121"/>
    </source>
</evidence>
<comment type="caution">
    <text evidence="3">The sequence shown here is derived from an EMBL/GenBank/DDBJ whole genome shotgun (WGS) entry which is preliminary data.</text>
</comment>